<dbReference type="Proteomes" id="UP000827092">
    <property type="component" value="Unassembled WGS sequence"/>
</dbReference>
<gene>
    <name evidence="2" type="ORF">JTE90_019635</name>
</gene>
<dbReference type="PROSITE" id="PS51029">
    <property type="entry name" value="MADF"/>
    <property type="match status" value="1"/>
</dbReference>
<accession>A0AAV6TW53</accession>
<dbReference type="Pfam" id="PF10545">
    <property type="entry name" value="MADF_DNA_bdg"/>
    <property type="match status" value="1"/>
</dbReference>
<keyword evidence="3" id="KW-1185">Reference proteome</keyword>
<dbReference type="EMBL" id="JAFNEN010000913">
    <property type="protein sequence ID" value="KAG8176185.1"/>
    <property type="molecule type" value="Genomic_DNA"/>
</dbReference>
<evidence type="ECO:0000313" key="3">
    <source>
        <dbReference type="Proteomes" id="UP000827092"/>
    </source>
</evidence>
<reference evidence="2 3" key="1">
    <citation type="journal article" date="2022" name="Nat. Ecol. Evol.">
        <title>A masculinizing supergene underlies an exaggerated male reproductive morph in a spider.</title>
        <authorList>
            <person name="Hendrickx F."/>
            <person name="De Corte Z."/>
            <person name="Sonet G."/>
            <person name="Van Belleghem S.M."/>
            <person name="Kostlbacher S."/>
            <person name="Vangestel C."/>
        </authorList>
    </citation>
    <scope>NUCLEOTIDE SEQUENCE [LARGE SCALE GENOMIC DNA]</scope>
    <source>
        <strain evidence="2">W744_W776</strain>
    </source>
</reference>
<name>A0AAV6TW53_9ARAC</name>
<dbReference type="PANTHER" id="PTHR12243:SF67">
    <property type="entry name" value="COREPRESSOR OF PANGOLIN, ISOFORM A-RELATED"/>
    <property type="match status" value="1"/>
</dbReference>
<feature type="domain" description="MADF" evidence="1">
    <location>
        <begin position="6"/>
        <end position="96"/>
    </location>
</feature>
<dbReference type="SMART" id="SM00595">
    <property type="entry name" value="MADF"/>
    <property type="match status" value="1"/>
</dbReference>
<dbReference type="AlphaFoldDB" id="A0AAV6TW53"/>
<dbReference type="InterPro" id="IPR006578">
    <property type="entry name" value="MADF-dom"/>
</dbReference>
<dbReference type="PANTHER" id="PTHR12243">
    <property type="entry name" value="MADF DOMAIN TRANSCRIPTION FACTOR"/>
    <property type="match status" value="1"/>
</dbReference>
<sequence length="233" mass="26549">MSSNEVLIEQVKMYPFLYDTRHADYTNSSKANLAWDAIEKYCMLENGEAAKKKWKGLKDSLRKNVNKLKTVSGQETRHVNPYKYTAIMSFVTPFLVNREQQSNLSSGESDEDVAVPAMDPVFGSPFVAQEVECGASSACTPPPNKKVKFSSKGPVLAFLEENEKAKQERRRERAEIRTHAMSSPLRSFFNSMYGTVKGLRPATQHAVKRKIFNIIMDAEEEQNVHYRDDDHIY</sequence>
<dbReference type="GO" id="GO:0005667">
    <property type="term" value="C:transcription regulator complex"/>
    <property type="evidence" value="ECO:0007669"/>
    <property type="project" value="TreeGrafter"/>
</dbReference>
<dbReference type="InterPro" id="IPR039353">
    <property type="entry name" value="TF_Adf1"/>
</dbReference>
<organism evidence="2 3">
    <name type="scientific">Oedothorax gibbosus</name>
    <dbReference type="NCBI Taxonomy" id="931172"/>
    <lineage>
        <taxon>Eukaryota</taxon>
        <taxon>Metazoa</taxon>
        <taxon>Ecdysozoa</taxon>
        <taxon>Arthropoda</taxon>
        <taxon>Chelicerata</taxon>
        <taxon>Arachnida</taxon>
        <taxon>Araneae</taxon>
        <taxon>Araneomorphae</taxon>
        <taxon>Entelegynae</taxon>
        <taxon>Araneoidea</taxon>
        <taxon>Linyphiidae</taxon>
        <taxon>Erigoninae</taxon>
        <taxon>Oedothorax</taxon>
    </lineage>
</organism>
<comment type="caution">
    <text evidence="2">The sequence shown here is derived from an EMBL/GenBank/DDBJ whole genome shotgun (WGS) entry which is preliminary data.</text>
</comment>
<proteinExistence type="predicted"/>
<dbReference type="GO" id="GO:0005634">
    <property type="term" value="C:nucleus"/>
    <property type="evidence" value="ECO:0007669"/>
    <property type="project" value="TreeGrafter"/>
</dbReference>
<dbReference type="GO" id="GO:0006357">
    <property type="term" value="P:regulation of transcription by RNA polymerase II"/>
    <property type="evidence" value="ECO:0007669"/>
    <property type="project" value="TreeGrafter"/>
</dbReference>
<evidence type="ECO:0000259" key="1">
    <source>
        <dbReference type="PROSITE" id="PS51029"/>
    </source>
</evidence>
<protein>
    <recommendedName>
        <fullName evidence="1">MADF domain-containing protein</fullName>
    </recommendedName>
</protein>
<evidence type="ECO:0000313" key="2">
    <source>
        <dbReference type="EMBL" id="KAG8176185.1"/>
    </source>
</evidence>